<dbReference type="HOGENOM" id="CLU_2786695_0_0_3"/>
<protein>
    <submittedName>
        <fullName evidence="1">Uncharacterized protein</fullName>
    </submittedName>
</protein>
<evidence type="ECO:0000313" key="1">
    <source>
        <dbReference type="EMBL" id="EDX71601.1"/>
    </source>
</evidence>
<keyword evidence="2" id="KW-1185">Reference proteome</keyword>
<name>B4W2I7_9CYAN</name>
<organism evidence="1 2">
    <name type="scientific">Coleofasciculus chthonoplastes PCC 7420</name>
    <dbReference type="NCBI Taxonomy" id="118168"/>
    <lineage>
        <taxon>Bacteria</taxon>
        <taxon>Bacillati</taxon>
        <taxon>Cyanobacteriota</taxon>
        <taxon>Cyanophyceae</taxon>
        <taxon>Coleofasciculales</taxon>
        <taxon>Coleofasciculaceae</taxon>
        <taxon>Coleofasciculus</taxon>
    </lineage>
</organism>
<dbReference type="Proteomes" id="UP000003835">
    <property type="component" value="Unassembled WGS sequence"/>
</dbReference>
<reference evidence="1 2" key="1">
    <citation type="submission" date="2008-07" db="EMBL/GenBank/DDBJ databases">
        <authorList>
            <person name="Tandeau de Marsac N."/>
            <person name="Ferriera S."/>
            <person name="Johnson J."/>
            <person name="Kravitz S."/>
            <person name="Beeson K."/>
            <person name="Sutton G."/>
            <person name="Rogers Y.-H."/>
            <person name="Friedman R."/>
            <person name="Frazier M."/>
            <person name="Venter J.C."/>
        </authorList>
    </citation>
    <scope>NUCLEOTIDE SEQUENCE [LARGE SCALE GENOMIC DNA]</scope>
    <source>
        <strain evidence="1 2">PCC 7420</strain>
    </source>
</reference>
<dbReference type="EMBL" id="DS989871">
    <property type="protein sequence ID" value="EDX71601.1"/>
    <property type="molecule type" value="Genomic_DNA"/>
</dbReference>
<sequence>MLSDLELWLSLNARRYVDLCQQPQIDIEDMAFLENFRVLQRIVVSQRQTQDARLPDWQQLSTELNRSA</sequence>
<dbReference type="AlphaFoldDB" id="B4W2I7"/>
<dbReference type="RefSeq" id="WP_006105544.1">
    <property type="nucleotide sequence ID" value="NZ_DS989871.1"/>
</dbReference>
<evidence type="ECO:0000313" key="2">
    <source>
        <dbReference type="Proteomes" id="UP000003835"/>
    </source>
</evidence>
<proteinExistence type="predicted"/>
<accession>B4W2I7</accession>
<gene>
    <name evidence="1" type="ORF">MC7420_5226</name>
</gene>